<feature type="compositionally biased region" description="Pro residues" evidence="1">
    <location>
        <begin position="70"/>
        <end position="89"/>
    </location>
</feature>
<evidence type="ECO:0000256" key="1">
    <source>
        <dbReference type="SAM" id="MobiDB-lite"/>
    </source>
</evidence>
<protein>
    <recommendedName>
        <fullName evidence="5">DUF4333 domain-containing protein</fullName>
    </recommendedName>
</protein>
<feature type="compositionally biased region" description="Pro residues" evidence="1">
    <location>
        <begin position="24"/>
        <end position="40"/>
    </location>
</feature>
<reference evidence="3 4" key="1">
    <citation type="journal article" date="2019" name="Int. J. Syst. Evol. Microbiol.">
        <title>The Global Catalogue of Microorganisms (GCM) 10K type strain sequencing project: providing services to taxonomists for standard genome sequencing and annotation.</title>
        <authorList>
            <consortium name="The Broad Institute Genomics Platform"/>
            <consortium name="The Broad Institute Genome Sequencing Center for Infectious Disease"/>
            <person name="Wu L."/>
            <person name="Ma J."/>
        </authorList>
    </citation>
    <scope>NUCLEOTIDE SEQUENCE [LARGE SCALE GENOMIC DNA]</scope>
    <source>
        <strain evidence="3 4">JCM 15921</strain>
    </source>
</reference>
<proteinExistence type="predicted"/>
<keyword evidence="2" id="KW-1133">Transmembrane helix</keyword>
<sequence>MSSPEESHRPVPPQPGHDPAVGHPAPPAPQQQTPAPPGQPPVQYYAAPPAGTPPYGPSANGVPPDEQPYGAPPYGPPASGAPPYGPPYGLPANSTAPPGYAPPYGPPYYGGPAQPPPKKSHKALWIVLGIVGGVLLLAVAGVVILLNVVGGTTNQARGLADDFNKLIIAGDVDTAYDKYLDPALMQKLSREEFAAGVHSLGLDDSCKANYTSLKVSSSNGTNAADVAGSIDCDTKSVELVYRFEGSDELKMVNIRLRPQR</sequence>
<feature type="transmembrane region" description="Helical" evidence="2">
    <location>
        <begin position="123"/>
        <end position="146"/>
    </location>
</feature>
<accession>A0ABN2YWJ8</accession>
<dbReference type="Proteomes" id="UP001500102">
    <property type="component" value="Unassembled WGS sequence"/>
</dbReference>
<gene>
    <name evidence="3" type="ORF">GCM10009825_14750</name>
</gene>
<evidence type="ECO:0000256" key="2">
    <source>
        <dbReference type="SAM" id="Phobius"/>
    </source>
</evidence>
<feature type="region of interest" description="Disordered" evidence="1">
    <location>
        <begin position="1"/>
        <end position="90"/>
    </location>
</feature>
<evidence type="ECO:0000313" key="3">
    <source>
        <dbReference type="EMBL" id="GAA2132544.1"/>
    </source>
</evidence>
<comment type="caution">
    <text evidence="3">The sequence shown here is derived from an EMBL/GenBank/DDBJ whole genome shotgun (WGS) entry which is preliminary data.</text>
</comment>
<keyword evidence="2" id="KW-0812">Transmembrane</keyword>
<dbReference type="EMBL" id="BAAAQB010000025">
    <property type="protein sequence ID" value="GAA2132544.1"/>
    <property type="molecule type" value="Genomic_DNA"/>
</dbReference>
<name>A0ABN2YWJ8_9MICC</name>
<evidence type="ECO:0008006" key="5">
    <source>
        <dbReference type="Google" id="ProtNLM"/>
    </source>
</evidence>
<evidence type="ECO:0000313" key="4">
    <source>
        <dbReference type="Proteomes" id="UP001500102"/>
    </source>
</evidence>
<keyword evidence="2" id="KW-0472">Membrane</keyword>
<keyword evidence="4" id="KW-1185">Reference proteome</keyword>
<organism evidence="3 4">
    <name type="scientific">Arthrobacter humicola</name>
    <dbReference type="NCBI Taxonomy" id="409291"/>
    <lineage>
        <taxon>Bacteria</taxon>
        <taxon>Bacillati</taxon>
        <taxon>Actinomycetota</taxon>
        <taxon>Actinomycetes</taxon>
        <taxon>Micrococcales</taxon>
        <taxon>Micrococcaceae</taxon>
        <taxon>Arthrobacter</taxon>
    </lineage>
</organism>